<evidence type="ECO:0000259" key="3">
    <source>
        <dbReference type="Pfam" id="PF07075"/>
    </source>
</evidence>
<gene>
    <name evidence="5" type="ORF">Mal64_27930</name>
</gene>
<dbReference type="Gene3D" id="3.40.710.10">
    <property type="entry name" value="DD-peptidase/beta-lactamase superfamily"/>
    <property type="match status" value="1"/>
</dbReference>
<dbReference type="OrthoDB" id="9801061at2"/>
<proteinExistence type="predicted"/>
<evidence type="ECO:0000259" key="4">
    <source>
        <dbReference type="Pfam" id="PF20732"/>
    </source>
</evidence>
<keyword evidence="6" id="KW-1185">Reference proteome</keyword>
<reference evidence="5 6" key="1">
    <citation type="submission" date="2019-02" db="EMBL/GenBank/DDBJ databases">
        <title>Deep-cultivation of Planctomycetes and their phenomic and genomic characterization uncovers novel biology.</title>
        <authorList>
            <person name="Wiegand S."/>
            <person name="Jogler M."/>
            <person name="Boedeker C."/>
            <person name="Pinto D."/>
            <person name="Vollmers J."/>
            <person name="Rivas-Marin E."/>
            <person name="Kohn T."/>
            <person name="Peeters S.H."/>
            <person name="Heuer A."/>
            <person name="Rast P."/>
            <person name="Oberbeckmann S."/>
            <person name="Bunk B."/>
            <person name="Jeske O."/>
            <person name="Meyerdierks A."/>
            <person name="Storesund J.E."/>
            <person name="Kallscheuer N."/>
            <person name="Luecker S."/>
            <person name="Lage O.M."/>
            <person name="Pohl T."/>
            <person name="Merkel B.J."/>
            <person name="Hornburger P."/>
            <person name="Mueller R.-W."/>
            <person name="Bruemmer F."/>
            <person name="Labrenz M."/>
            <person name="Spormann A.M."/>
            <person name="Op Den Camp H."/>
            <person name="Overmann J."/>
            <person name="Amann R."/>
            <person name="Jetten M.S.M."/>
            <person name="Mascher T."/>
            <person name="Medema M.H."/>
            <person name="Devos D.P."/>
            <person name="Kaster A.-K."/>
            <person name="Ovreas L."/>
            <person name="Rohde M."/>
            <person name="Galperin M.Y."/>
            <person name="Jogler C."/>
        </authorList>
    </citation>
    <scope>NUCLEOTIDE SEQUENCE [LARGE SCALE GENOMIC DNA]</scope>
    <source>
        <strain evidence="5 6">Mal64</strain>
    </source>
</reference>
<dbReference type="Gene3D" id="3.90.1150.140">
    <property type="match status" value="1"/>
</dbReference>
<keyword evidence="5" id="KW-0121">Carboxypeptidase</keyword>
<feature type="domain" description="Peptidoglycan beta-N-acetylmuramidase NamZ C-terminal" evidence="4">
    <location>
        <begin position="632"/>
        <end position="781"/>
    </location>
</feature>
<organism evidence="5 6">
    <name type="scientific">Pseudobythopirellula maris</name>
    <dbReference type="NCBI Taxonomy" id="2527991"/>
    <lineage>
        <taxon>Bacteria</taxon>
        <taxon>Pseudomonadati</taxon>
        <taxon>Planctomycetota</taxon>
        <taxon>Planctomycetia</taxon>
        <taxon>Pirellulales</taxon>
        <taxon>Lacipirellulaceae</taxon>
        <taxon>Pseudobythopirellula</taxon>
    </lineage>
</organism>
<accession>A0A5C5ZJF0</accession>
<feature type="domain" description="Beta-lactamase-related" evidence="2">
    <location>
        <begin position="48"/>
        <end position="374"/>
    </location>
</feature>
<keyword evidence="1" id="KW-0732">Signal</keyword>
<evidence type="ECO:0000259" key="2">
    <source>
        <dbReference type="Pfam" id="PF00144"/>
    </source>
</evidence>
<evidence type="ECO:0000313" key="6">
    <source>
        <dbReference type="Proteomes" id="UP000315440"/>
    </source>
</evidence>
<dbReference type="InterPro" id="IPR048503">
    <property type="entry name" value="NamZ_C"/>
</dbReference>
<dbReference type="Pfam" id="PF20732">
    <property type="entry name" value="NamZ_C"/>
    <property type="match status" value="1"/>
</dbReference>
<dbReference type="InterPro" id="IPR008302">
    <property type="entry name" value="NamZ"/>
</dbReference>
<evidence type="ECO:0000313" key="5">
    <source>
        <dbReference type="EMBL" id="TWT87255.1"/>
    </source>
</evidence>
<name>A0A5C5ZJF0_9BACT</name>
<dbReference type="GO" id="GO:0033922">
    <property type="term" value="F:peptidoglycan beta-N-acetylmuramidase activity"/>
    <property type="evidence" value="ECO:0007669"/>
    <property type="project" value="InterPro"/>
</dbReference>
<dbReference type="InterPro" id="IPR001466">
    <property type="entry name" value="Beta-lactam-related"/>
</dbReference>
<dbReference type="InterPro" id="IPR012338">
    <property type="entry name" value="Beta-lactam/transpept-like"/>
</dbReference>
<sequence length="783" mass="84624" precursor="true">MSCRTRVPLCFSAVAVLLLLFGARTEAAAPQPSADAFDQQRLAAMRPLIAEAIARGELPGCVVAIGNADGVAFLEAFGDRVVEPQRVAMTTDTVFDMASVTKPVATGTSVMRLLETGKLRLRDKVGDLLPGWGRNGKEAITVEQLLLHVGGLIPDNSVADYRDGPEKAWERIYALAPVVEPGTEFKYTDVGFMTLGRIVEVLSGKTLDRFAHDEIFAPLGMTDSGYLPAETLHERTAPTTERDGEWIVGDVHDPRAWLLGGVAGHAGLFSTAEDLARYARMMLGGGQLDGVRILSPATVREMTRGRQAAGNVRGLGWDSNSVYSRNRGELMTDRAFGHGGFTGTGLWIDPGSDLFVVFLSSRLHPDDEGTVNDLIGKIGTIACSAIQSGPSAADSAERQPRRAAETRVTLGVDALARDGFAPLVGKRVGLITNHTGVDSRARRTIDVLVDSDAVDLVRLFSPEHGPSGVLDHGGIEDGVDPESGLPFVSLYGESRKPTPEQLAGLDVLVFDIQDIGCRFYTYIATMKLAMEAAAEHGLRFVVLDRPNPIDGVTVEGPMLDRSKESFVAAHSLPVRHGMTVGELAEMFAAEEGWELDLVVVPVEGWRPASLGHETGQLWVNPSPNMRRLTAAVLYPGVGLLETTNVSVGRGTDTPFEVFGAPWIDPWEFCEALNAEGVAAVTAMPRYFTPDASKHEGKRCGGADFVVTDRRGLDAVAYGLAIARVLHELYPDDWDAGRYNRLLSCEAIRQATLDGAELAELRRLADEGVDDFLQRREAFLLYPR</sequence>
<feature type="signal peptide" evidence="1">
    <location>
        <begin position="1"/>
        <end position="28"/>
    </location>
</feature>
<dbReference type="GO" id="GO:0009002">
    <property type="term" value="F:serine-type D-Ala-D-Ala carboxypeptidase activity"/>
    <property type="evidence" value="ECO:0007669"/>
    <property type="project" value="UniProtKB-EC"/>
</dbReference>
<dbReference type="PANTHER" id="PTHR42915">
    <property type="entry name" value="HYPOTHETICAL 460 KDA PROTEIN IN FEUA-SIGW INTERGENIC REGION [PRECURSOR]"/>
    <property type="match status" value="1"/>
</dbReference>
<comment type="caution">
    <text evidence="5">The sequence shown here is derived from an EMBL/GenBank/DDBJ whole genome shotgun (WGS) entry which is preliminary data.</text>
</comment>
<dbReference type="AlphaFoldDB" id="A0A5C5ZJF0"/>
<keyword evidence="5" id="KW-0645">Protease</keyword>
<feature type="chain" id="PRO_5022977580" evidence="1">
    <location>
        <begin position="29"/>
        <end position="783"/>
    </location>
</feature>
<dbReference type="EC" id="3.4.16.4" evidence="5"/>
<dbReference type="PANTHER" id="PTHR42915:SF1">
    <property type="entry name" value="PEPTIDOGLYCAN BETA-N-ACETYLMURAMIDASE NAMZ"/>
    <property type="match status" value="1"/>
</dbReference>
<evidence type="ECO:0000256" key="1">
    <source>
        <dbReference type="SAM" id="SignalP"/>
    </source>
</evidence>
<feature type="domain" description="Peptidoglycan beta-N-acetylmuramidase NamZ N-terminal" evidence="3">
    <location>
        <begin position="428"/>
        <end position="628"/>
    </location>
</feature>
<dbReference type="Gene3D" id="3.40.50.12170">
    <property type="entry name" value="Uncharacterised protein PF07075, DUF1343"/>
    <property type="match status" value="1"/>
</dbReference>
<protein>
    <submittedName>
        <fullName evidence="5">D-alanyl-D-alanine carboxypeptidase</fullName>
        <ecNumber evidence="5">3.4.16.4</ecNumber>
    </submittedName>
</protein>
<dbReference type="EMBL" id="SJPQ01000003">
    <property type="protein sequence ID" value="TWT87255.1"/>
    <property type="molecule type" value="Genomic_DNA"/>
</dbReference>
<dbReference type="InterPro" id="IPR048502">
    <property type="entry name" value="NamZ_N"/>
</dbReference>
<dbReference type="SUPFAM" id="SSF56601">
    <property type="entry name" value="beta-lactamase/transpeptidase-like"/>
    <property type="match status" value="1"/>
</dbReference>
<keyword evidence="5" id="KW-0378">Hydrolase</keyword>
<dbReference type="Pfam" id="PF00144">
    <property type="entry name" value="Beta-lactamase"/>
    <property type="match status" value="1"/>
</dbReference>
<dbReference type="Proteomes" id="UP000315440">
    <property type="component" value="Unassembled WGS sequence"/>
</dbReference>
<dbReference type="Pfam" id="PF07075">
    <property type="entry name" value="NamZ_N"/>
    <property type="match status" value="1"/>
</dbReference>